<name>A0A4R0JP81_9ACTN</name>
<dbReference type="SMART" id="SM00345">
    <property type="entry name" value="HTH_GNTR"/>
    <property type="match status" value="1"/>
</dbReference>
<dbReference type="RefSeq" id="WP_131514814.1">
    <property type="nucleotide sequence ID" value="NZ_SJKD01000004.1"/>
</dbReference>
<keyword evidence="7" id="KW-0808">Transferase</keyword>
<dbReference type="PANTHER" id="PTHR46577">
    <property type="entry name" value="HTH-TYPE TRANSCRIPTIONAL REGULATORY PROTEIN GABR"/>
    <property type="match status" value="1"/>
</dbReference>
<dbReference type="PROSITE" id="PS50949">
    <property type="entry name" value="HTH_GNTR"/>
    <property type="match status" value="1"/>
</dbReference>
<dbReference type="CDD" id="cd07377">
    <property type="entry name" value="WHTH_GntR"/>
    <property type="match status" value="1"/>
</dbReference>
<reference evidence="7 8" key="1">
    <citation type="submission" date="2019-02" db="EMBL/GenBank/DDBJ databases">
        <title>Kribbella capetownensis sp. nov. and Kribbella speibonae sp. nov., isolated from soil.</title>
        <authorList>
            <person name="Curtis S.M."/>
            <person name="Norton I."/>
            <person name="Everest G.J."/>
            <person name="Meyers P.R."/>
        </authorList>
    </citation>
    <scope>NUCLEOTIDE SEQUENCE [LARGE SCALE GENOMIC DNA]</scope>
    <source>
        <strain evidence="7 8">YM53</strain>
    </source>
</reference>
<comment type="caution">
    <text evidence="7">The sequence shown here is derived from an EMBL/GenBank/DDBJ whole genome shotgun (WGS) entry which is preliminary data.</text>
</comment>
<evidence type="ECO:0000256" key="1">
    <source>
        <dbReference type="ARBA" id="ARBA00005384"/>
    </source>
</evidence>
<feature type="domain" description="HTH gntR-type" evidence="6">
    <location>
        <begin position="12"/>
        <end position="80"/>
    </location>
</feature>
<dbReference type="GO" id="GO:0008483">
    <property type="term" value="F:transaminase activity"/>
    <property type="evidence" value="ECO:0007669"/>
    <property type="project" value="UniProtKB-KW"/>
</dbReference>
<dbReference type="InterPro" id="IPR036390">
    <property type="entry name" value="WH_DNA-bd_sf"/>
</dbReference>
<dbReference type="InterPro" id="IPR015424">
    <property type="entry name" value="PyrdxlP-dep_Trfase"/>
</dbReference>
<dbReference type="AlphaFoldDB" id="A0A4R0JP81"/>
<dbReference type="SUPFAM" id="SSF53383">
    <property type="entry name" value="PLP-dependent transferases"/>
    <property type="match status" value="1"/>
</dbReference>
<keyword evidence="8" id="KW-1185">Reference proteome</keyword>
<organism evidence="7 8">
    <name type="scientific">Kribbella capetownensis</name>
    <dbReference type="NCBI Taxonomy" id="1572659"/>
    <lineage>
        <taxon>Bacteria</taxon>
        <taxon>Bacillati</taxon>
        <taxon>Actinomycetota</taxon>
        <taxon>Actinomycetes</taxon>
        <taxon>Propionibacteriales</taxon>
        <taxon>Kribbellaceae</taxon>
        <taxon>Kribbella</taxon>
    </lineage>
</organism>
<keyword evidence="2" id="KW-0663">Pyridoxal phosphate</keyword>
<dbReference type="GO" id="GO:0030170">
    <property type="term" value="F:pyridoxal phosphate binding"/>
    <property type="evidence" value="ECO:0007669"/>
    <property type="project" value="InterPro"/>
</dbReference>
<dbReference type="InterPro" id="IPR004839">
    <property type="entry name" value="Aminotransferase_I/II_large"/>
</dbReference>
<dbReference type="SUPFAM" id="SSF46785">
    <property type="entry name" value="Winged helix' DNA-binding domain"/>
    <property type="match status" value="1"/>
</dbReference>
<dbReference type="PANTHER" id="PTHR46577:SF1">
    <property type="entry name" value="HTH-TYPE TRANSCRIPTIONAL REGULATORY PROTEIN GABR"/>
    <property type="match status" value="1"/>
</dbReference>
<accession>A0A4R0JP81</accession>
<dbReference type="EMBL" id="SJKD01000004">
    <property type="protein sequence ID" value="TCC48569.1"/>
    <property type="molecule type" value="Genomic_DNA"/>
</dbReference>
<dbReference type="InterPro" id="IPR000524">
    <property type="entry name" value="Tscrpt_reg_HTH_GntR"/>
</dbReference>
<dbReference type="GO" id="GO:0003700">
    <property type="term" value="F:DNA-binding transcription factor activity"/>
    <property type="evidence" value="ECO:0007669"/>
    <property type="project" value="InterPro"/>
</dbReference>
<dbReference type="InterPro" id="IPR036388">
    <property type="entry name" value="WH-like_DNA-bd_sf"/>
</dbReference>
<dbReference type="Pfam" id="PF00392">
    <property type="entry name" value="GntR"/>
    <property type="match status" value="1"/>
</dbReference>
<keyword evidence="5" id="KW-0804">Transcription</keyword>
<keyword evidence="4" id="KW-0238">DNA-binding</keyword>
<dbReference type="GO" id="GO:0003677">
    <property type="term" value="F:DNA binding"/>
    <property type="evidence" value="ECO:0007669"/>
    <property type="project" value="UniProtKB-KW"/>
</dbReference>
<dbReference type="PRINTS" id="PR00035">
    <property type="entry name" value="HTHGNTR"/>
</dbReference>
<evidence type="ECO:0000313" key="8">
    <source>
        <dbReference type="Proteomes" id="UP000293342"/>
    </source>
</evidence>
<dbReference type="InterPro" id="IPR015421">
    <property type="entry name" value="PyrdxlP-dep_Trfase_major"/>
</dbReference>
<dbReference type="Gene3D" id="3.40.640.10">
    <property type="entry name" value="Type I PLP-dependent aspartate aminotransferase-like (Major domain)"/>
    <property type="match status" value="1"/>
</dbReference>
<evidence type="ECO:0000313" key="7">
    <source>
        <dbReference type="EMBL" id="TCC48569.1"/>
    </source>
</evidence>
<dbReference type="Pfam" id="PF00155">
    <property type="entry name" value="Aminotran_1_2"/>
    <property type="match status" value="1"/>
</dbReference>
<comment type="similarity">
    <text evidence="1">In the C-terminal section; belongs to the class-I pyridoxal-phosphate-dependent aminotransferase family.</text>
</comment>
<protein>
    <submittedName>
        <fullName evidence="7">PLP-dependent aminotransferase family protein</fullName>
    </submittedName>
</protein>
<dbReference type="Proteomes" id="UP000293342">
    <property type="component" value="Unassembled WGS sequence"/>
</dbReference>
<dbReference type="CDD" id="cd00609">
    <property type="entry name" value="AAT_like"/>
    <property type="match status" value="1"/>
</dbReference>
<evidence type="ECO:0000256" key="5">
    <source>
        <dbReference type="ARBA" id="ARBA00023163"/>
    </source>
</evidence>
<dbReference type="InterPro" id="IPR051446">
    <property type="entry name" value="HTH_trans_reg/aminotransferase"/>
</dbReference>
<dbReference type="Gene3D" id="1.10.10.10">
    <property type="entry name" value="Winged helix-like DNA-binding domain superfamily/Winged helix DNA-binding domain"/>
    <property type="match status" value="1"/>
</dbReference>
<keyword evidence="7" id="KW-0032">Aminotransferase</keyword>
<evidence type="ECO:0000259" key="6">
    <source>
        <dbReference type="PROSITE" id="PS50949"/>
    </source>
</evidence>
<dbReference type="OrthoDB" id="199743at2"/>
<evidence type="ECO:0000256" key="3">
    <source>
        <dbReference type="ARBA" id="ARBA00023015"/>
    </source>
</evidence>
<keyword evidence="3" id="KW-0805">Transcription regulation</keyword>
<evidence type="ECO:0000256" key="4">
    <source>
        <dbReference type="ARBA" id="ARBA00023125"/>
    </source>
</evidence>
<sequence length="451" mass="48579">MWRKMDLDPADGTKTEQVEALVLRRIERGDLSIGSRLPSERVLADRLGVSRVTVVRALDHLRTDGVLETKRGSGTHVRPLDRLLDPIAPASTVTAGDEPVLDLRFATTAAPHDVAEVAAQVVANALPHAMGGDGPPPGGSLELRQALAERLTIEGVPTEPDQLTLTVGAAAGLNAALAGLDLGPGVAITETPTYPAAFDLLRKHHLDVAGWPAGVWDTDQLAHLCRRHRPKVIYLQADNHNPTGLSIPADRRTTIIEIARRYGAALISDETMRPLWLASGEQAEPLSRYPRTVSVGSLSKTVWGGLRVGWVRTGKQLRRRINTAAQLSVASPSALDDLLAQAIIQKLDKVIGRRRTRLRANLMALEAGLKALDGVAWPTPTGGMTLWLELTEVRARRVLEAAREHGLLLGAGDLFTPEGTDRRHIRIPFTAPPATLRLVVARLGAALAQST</sequence>
<gene>
    <name evidence="7" type="ORF">E0H75_18415</name>
</gene>
<proteinExistence type="inferred from homology"/>
<evidence type="ECO:0000256" key="2">
    <source>
        <dbReference type="ARBA" id="ARBA00022898"/>
    </source>
</evidence>